<accession>A0A9Y1BLB8</accession>
<dbReference type="GO" id="GO:0016618">
    <property type="term" value="F:hydroxypyruvate reductase [NAD(P)H] activity"/>
    <property type="evidence" value="ECO:0007669"/>
    <property type="project" value="TreeGrafter"/>
</dbReference>
<dbReference type="Gene3D" id="3.40.50.720">
    <property type="entry name" value="NAD(P)-binding Rossmann-like Domain"/>
    <property type="match status" value="2"/>
</dbReference>
<protein>
    <submittedName>
        <fullName evidence="6">2-hydroxyacid dehydrogenase</fullName>
    </submittedName>
</protein>
<organism evidence="6">
    <name type="scientific">Candidatus Heimdallarchaeum aukensis</name>
    <dbReference type="NCBI Taxonomy" id="2876573"/>
    <lineage>
        <taxon>Archaea</taxon>
        <taxon>Promethearchaeati</taxon>
        <taxon>Candidatus Heimdallarchaeota</taxon>
        <taxon>Candidatus Heimdallarchaeia (ex Rinke et al. 2021) (nom. nud.)</taxon>
        <taxon>Candidatus Heimdallarchaeales</taxon>
        <taxon>Candidatus Heimdallarchaeaceae</taxon>
        <taxon>Candidatus Heimdallarchaeum</taxon>
    </lineage>
</organism>
<dbReference type="GO" id="GO:0051287">
    <property type="term" value="F:NAD binding"/>
    <property type="evidence" value="ECO:0007669"/>
    <property type="project" value="InterPro"/>
</dbReference>
<sequence length="329" mass="38625">MKALFLINANEQEKEEIRERIDERVEVFFRDELTEDERKKILQEVDIVLGGRLSKEELESTNKLKFHQTFGTGVDRHNLKIYKEKNIILCNSHEHSDTIAEYAFSLLLAASKELLANDKLLREKGLWDYTQYPSVSLTNKTILFLGFGHIGKKVMEYCKPFDMKFIAIKRRKNAEMQNVTVYTPEKRIEAIKQADFIINSLPLTEETRNFLGKEEFNAMKKEAIIVNVGRGKTIDEEELYLSLKNKKIKGAAIDVWYNYPKRRGEKQEPVPCYPSKYPFQELDNIIMSAHRAWQTDKKWHDRVIKLVENINRFVRGEEPLNKVNLDMGY</sequence>
<comment type="similarity">
    <text evidence="3">Belongs to the D-isomer specific 2-hydroxyacid dehydrogenase family.</text>
</comment>
<dbReference type="PANTHER" id="PTHR10996:SF178">
    <property type="entry name" value="2-HYDROXYACID DEHYDROGENASE YGL185C-RELATED"/>
    <property type="match status" value="1"/>
</dbReference>
<dbReference type="AlphaFoldDB" id="A0A9Y1BLB8"/>
<feature type="domain" description="D-isomer specific 2-hydroxyacid dehydrogenase NAD-binding" evidence="5">
    <location>
        <begin position="104"/>
        <end position="292"/>
    </location>
</feature>
<dbReference type="SUPFAM" id="SSF52283">
    <property type="entry name" value="Formate/glycerate dehydrogenase catalytic domain-like"/>
    <property type="match status" value="1"/>
</dbReference>
<dbReference type="GO" id="GO:0030267">
    <property type="term" value="F:glyoxylate reductase (NADPH) activity"/>
    <property type="evidence" value="ECO:0007669"/>
    <property type="project" value="TreeGrafter"/>
</dbReference>
<reference evidence="6" key="1">
    <citation type="journal article" date="2022" name="Nat. Microbiol.">
        <title>Unique mobile elements and scalable gene flow at the prokaryote-eukaryote boundary revealed by circularized Asgard archaea genomes.</title>
        <authorList>
            <person name="Wu F."/>
            <person name="Speth D.R."/>
            <person name="Philosof A."/>
            <person name="Cremiere A."/>
            <person name="Narayanan A."/>
            <person name="Barco R.A."/>
            <person name="Connon S.A."/>
            <person name="Amend J.P."/>
            <person name="Antoshechkin I.A."/>
            <person name="Orphan V.J."/>
        </authorList>
    </citation>
    <scope>NUCLEOTIDE SEQUENCE</scope>
    <source>
        <strain evidence="6">PM71</strain>
    </source>
</reference>
<dbReference type="SUPFAM" id="SSF51735">
    <property type="entry name" value="NAD(P)-binding Rossmann-fold domains"/>
    <property type="match status" value="1"/>
</dbReference>
<evidence type="ECO:0000256" key="2">
    <source>
        <dbReference type="ARBA" id="ARBA00023027"/>
    </source>
</evidence>
<dbReference type="EMBL" id="CP084166">
    <property type="protein sequence ID" value="UJG40971.1"/>
    <property type="molecule type" value="Genomic_DNA"/>
</dbReference>
<dbReference type="InterPro" id="IPR006140">
    <property type="entry name" value="D-isomer_DH_NAD-bd"/>
</dbReference>
<feature type="domain" description="D-isomer specific 2-hydroxyacid dehydrogenase catalytic" evidence="4">
    <location>
        <begin position="12"/>
        <end position="324"/>
    </location>
</feature>
<dbReference type="GO" id="GO:0005829">
    <property type="term" value="C:cytosol"/>
    <property type="evidence" value="ECO:0007669"/>
    <property type="project" value="TreeGrafter"/>
</dbReference>
<dbReference type="CDD" id="cd12165">
    <property type="entry name" value="2-Hacid_dh_6"/>
    <property type="match status" value="1"/>
</dbReference>
<dbReference type="Proteomes" id="UP001201020">
    <property type="component" value="Chromosome"/>
</dbReference>
<gene>
    <name evidence="6" type="ORF">K9W45_00585</name>
</gene>
<name>A0A9Y1BLB8_9ARCH</name>
<dbReference type="Pfam" id="PF02826">
    <property type="entry name" value="2-Hacid_dh_C"/>
    <property type="match status" value="1"/>
</dbReference>
<keyword evidence="2" id="KW-0520">NAD</keyword>
<evidence type="ECO:0000256" key="3">
    <source>
        <dbReference type="RuleBase" id="RU003719"/>
    </source>
</evidence>
<dbReference type="InterPro" id="IPR036291">
    <property type="entry name" value="NAD(P)-bd_dom_sf"/>
</dbReference>
<keyword evidence="1 3" id="KW-0560">Oxidoreductase</keyword>
<evidence type="ECO:0000256" key="1">
    <source>
        <dbReference type="ARBA" id="ARBA00023002"/>
    </source>
</evidence>
<evidence type="ECO:0000259" key="5">
    <source>
        <dbReference type="Pfam" id="PF02826"/>
    </source>
</evidence>
<dbReference type="PANTHER" id="PTHR10996">
    <property type="entry name" value="2-HYDROXYACID DEHYDROGENASE-RELATED"/>
    <property type="match status" value="1"/>
</dbReference>
<dbReference type="Pfam" id="PF00389">
    <property type="entry name" value="2-Hacid_dh"/>
    <property type="match status" value="1"/>
</dbReference>
<dbReference type="InterPro" id="IPR050223">
    <property type="entry name" value="D-isomer_2-hydroxyacid_DH"/>
</dbReference>
<evidence type="ECO:0000259" key="4">
    <source>
        <dbReference type="Pfam" id="PF00389"/>
    </source>
</evidence>
<dbReference type="InterPro" id="IPR006139">
    <property type="entry name" value="D-isomer_2_OHA_DH_cat_dom"/>
</dbReference>
<evidence type="ECO:0000313" key="6">
    <source>
        <dbReference type="EMBL" id="UJG40971.1"/>
    </source>
</evidence>
<proteinExistence type="inferred from homology"/>